<evidence type="ECO:0000256" key="1">
    <source>
        <dbReference type="SAM" id="MobiDB-lite"/>
    </source>
</evidence>
<sequence>MGEPETQTQASASGAAAAISLESNGLSDLLESLEINVKPILDEQGPPTASFETLGSLKAAGIEQLGGFSSAALLSIQSEVTKSTEPPNQLLGPHKRDEASNTPHPSPEYKKHTKRREKRRTKKVAPAKSVKEELQAVAITSLACDQILSSASHRDASVGDVVLLANDREFTKSVSRAITNFQQRFPSMDTPLPRISQRRDYEVAVSPATKSLLKKRLSPASKNLLNFEKGGALSSDYHIYTVKSAKVHDSPVLYTALGSLRDNVLVIDNLNHDDDKTPAKPLAAEIAFDAWLWIPPSVKPEDATTEDIKQLRLILEQDDSLQSEAAMLDLLAEKLFDAGEFKPCQPIRLALMSESQMREECFYLLSGMPGLERLKEMLRNHSKMLGGCWPSEIHILKVDGRWARLTILQREATTQCRSCLD</sequence>
<dbReference type="AlphaFoldDB" id="A0AAV9WCY7"/>
<proteinExistence type="predicted"/>
<gene>
    <name evidence="2" type="ORF">TWF481_005122</name>
</gene>
<protein>
    <submittedName>
        <fullName evidence="2">Uncharacterized protein</fullName>
    </submittedName>
</protein>
<reference evidence="2 3" key="1">
    <citation type="submission" date="2023-08" db="EMBL/GenBank/DDBJ databases">
        <authorList>
            <person name="Palmer J.M."/>
        </authorList>
    </citation>
    <scope>NUCLEOTIDE SEQUENCE [LARGE SCALE GENOMIC DNA]</scope>
    <source>
        <strain evidence="2 3">TWF481</strain>
    </source>
</reference>
<comment type="caution">
    <text evidence="2">The sequence shown here is derived from an EMBL/GenBank/DDBJ whole genome shotgun (WGS) entry which is preliminary data.</text>
</comment>
<feature type="compositionally biased region" description="Basic residues" evidence="1">
    <location>
        <begin position="111"/>
        <end position="125"/>
    </location>
</feature>
<organism evidence="2 3">
    <name type="scientific">Arthrobotrys musiformis</name>
    <dbReference type="NCBI Taxonomy" id="47236"/>
    <lineage>
        <taxon>Eukaryota</taxon>
        <taxon>Fungi</taxon>
        <taxon>Dikarya</taxon>
        <taxon>Ascomycota</taxon>
        <taxon>Pezizomycotina</taxon>
        <taxon>Orbiliomycetes</taxon>
        <taxon>Orbiliales</taxon>
        <taxon>Orbiliaceae</taxon>
        <taxon>Arthrobotrys</taxon>
    </lineage>
</organism>
<accession>A0AAV9WCY7</accession>
<dbReference type="Proteomes" id="UP001370758">
    <property type="component" value="Unassembled WGS sequence"/>
</dbReference>
<evidence type="ECO:0000313" key="2">
    <source>
        <dbReference type="EMBL" id="KAK6506663.1"/>
    </source>
</evidence>
<evidence type="ECO:0000313" key="3">
    <source>
        <dbReference type="Proteomes" id="UP001370758"/>
    </source>
</evidence>
<name>A0AAV9WCY7_9PEZI</name>
<keyword evidence="3" id="KW-1185">Reference proteome</keyword>
<feature type="region of interest" description="Disordered" evidence="1">
    <location>
        <begin position="79"/>
        <end position="128"/>
    </location>
</feature>
<dbReference type="EMBL" id="JAVHJL010000003">
    <property type="protein sequence ID" value="KAK6506663.1"/>
    <property type="molecule type" value="Genomic_DNA"/>
</dbReference>